<dbReference type="InterPro" id="IPR006674">
    <property type="entry name" value="HD_domain"/>
</dbReference>
<dbReference type="RefSeq" id="WP_172126040.1">
    <property type="nucleotide sequence ID" value="NZ_CP042652.1"/>
</dbReference>
<gene>
    <name evidence="2" type="ORF">AACT_1290</name>
</gene>
<evidence type="ECO:0000313" key="3">
    <source>
        <dbReference type="Proteomes" id="UP000503483"/>
    </source>
</evidence>
<proteinExistence type="predicted"/>
<dbReference type="AlphaFoldDB" id="A0A6M8EVG4"/>
<keyword evidence="3" id="KW-1185">Reference proteome</keyword>
<dbReference type="KEGG" id="paco:AACT_1290"/>
<dbReference type="InterPro" id="IPR003607">
    <property type="entry name" value="HD/PDEase_dom"/>
</dbReference>
<dbReference type="SUPFAM" id="SSF109604">
    <property type="entry name" value="HD-domain/PDEase-like"/>
    <property type="match status" value="1"/>
</dbReference>
<accession>A0A6M8EVG4</accession>
<organism evidence="2 3">
    <name type="scientific">Arcobacter acticola</name>
    <dbReference type="NCBI Taxonomy" id="1849015"/>
    <lineage>
        <taxon>Bacteria</taxon>
        <taxon>Pseudomonadati</taxon>
        <taxon>Campylobacterota</taxon>
        <taxon>Epsilonproteobacteria</taxon>
        <taxon>Campylobacterales</taxon>
        <taxon>Arcobacteraceae</taxon>
        <taxon>Arcobacter</taxon>
    </lineage>
</organism>
<dbReference type="Proteomes" id="UP000503483">
    <property type="component" value="Chromosome"/>
</dbReference>
<feature type="domain" description="HD" evidence="1">
    <location>
        <begin position="29"/>
        <end position="104"/>
    </location>
</feature>
<name>A0A6M8EVG4_9BACT</name>
<dbReference type="Gene3D" id="1.10.3210.10">
    <property type="entry name" value="Hypothetical protein af1432"/>
    <property type="match status" value="1"/>
</dbReference>
<sequence>MNTKRILKKEFFITLFIKQNKWHRFGILVHTLAVAFHVFKAKKYSMLSAAFLHDIGKPYVAYQTKEDKITGEYSFHNHEEASYHIIKNWKISEYTKKLVRYHYLIRGMQKAKEKNHLGRYNRMKRAFENLDENFKKELELFMHFDDLGKSCFFESNNHLN</sequence>
<reference evidence="2 3" key="1">
    <citation type="submission" date="2019-08" db="EMBL/GenBank/DDBJ databases">
        <title>Complete genome sequence of Arcobacter acticola.</title>
        <authorList>
            <person name="Miller W."/>
        </authorList>
    </citation>
    <scope>NUCLEOTIDE SEQUENCE [LARGE SCALE GENOMIC DNA]</scope>
    <source>
        <strain evidence="2 3">KCTC 52212</strain>
    </source>
</reference>
<evidence type="ECO:0000313" key="2">
    <source>
        <dbReference type="EMBL" id="QKE28467.1"/>
    </source>
</evidence>
<protein>
    <recommendedName>
        <fullName evidence="1">HD domain-containing protein</fullName>
    </recommendedName>
</protein>
<dbReference type="Pfam" id="PF01966">
    <property type="entry name" value="HD"/>
    <property type="match status" value="1"/>
</dbReference>
<dbReference type="CDD" id="cd00077">
    <property type="entry name" value="HDc"/>
    <property type="match status" value="1"/>
</dbReference>
<evidence type="ECO:0000259" key="1">
    <source>
        <dbReference type="Pfam" id="PF01966"/>
    </source>
</evidence>
<dbReference type="EMBL" id="CP042652">
    <property type="protein sequence ID" value="QKE28467.1"/>
    <property type="molecule type" value="Genomic_DNA"/>
</dbReference>